<dbReference type="GO" id="GO:0003964">
    <property type="term" value="F:RNA-directed DNA polymerase activity"/>
    <property type="evidence" value="ECO:0007669"/>
    <property type="project" value="UniProtKB-KW"/>
</dbReference>
<sequence>MRFWGLLIKNQFDMDFKIATGNIRGMCNEIKQNEVMKFIEKEKVQVCVVIETHLKIKSITKVCDRVFGNSNWISNVVHSHTCCRIVVGWNNSVVNVMVVNSCSQEILCLVEIVGKRLRFYCSFIYASNSIVEKDLMEAINDE</sequence>
<dbReference type="Proteomes" id="UP000245207">
    <property type="component" value="Unassembled WGS sequence"/>
</dbReference>
<dbReference type="SUPFAM" id="SSF56219">
    <property type="entry name" value="DNase I-like"/>
    <property type="match status" value="1"/>
</dbReference>
<dbReference type="InterPro" id="IPR036691">
    <property type="entry name" value="Endo/exonu/phosph_ase_sf"/>
</dbReference>
<dbReference type="OrthoDB" id="1932741at2759"/>
<organism evidence="1 2">
    <name type="scientific">Artemisia annua</name>
    <name type="common">Sweet wormwood</name>
    <dbReference type="NCBI Taxonomy" id="35608"/>
    <lineage>
        <taxon>Eukaryota</taxon>
        <taxon>Viridiplantae</taxon>
        <taxon>Streptophyta</taxon>
        <taxon>Embryophyta</taxon>
        <taxon>Tracheophyta</taxon>
        <taxon>Spermatophyta</taxon>
        <taxon>Magnoliopsida</taxon>
        <taxon>eudicotyledons</taxon>
        <taxon>Gunneridae</taxon>
        <taxon>Pentapetalae</taxon>
        <taxon>asterids</taxon>
        <taxon>campanulids</taxon>
        <taxon>Asterales</taxon>
        <taxon>Asteraceae</taxon>
        <taxon>Asteroideae</taxon>
        <taxon>Anthemideae</taxon>
        <taxon>Artemisiinae</taxon>
        <taxon>Artemisia</taxon>
    </lineage>
</organism>
<evidence type="ECO:0000313" key="1">
    <source>
        <dbReference type="EMBL" id="PWA50666.1"/>
    </source>
</evidence>
<keyword evidence="2" id="KW-1185">Reference proteome</keyword>
<name>A0A2U1LNT6_ARTAN</name>
<comment type="caution">
    <text evidence="1">The sequence shown here is derived from an EMBL/GenBank/DDBJ whole genome shotgun (WGS) entry which is preliminary data.</text>
</comment>
<gene>
    <name evidence="1" type="ORF">CTI12_AA470820</name>
</gene>
<dbReference type="Gene3D" id="3.60.10.10">
    <property type="entry name" value="Endonuclease/exonuclease/phosphatase"/>
    <property type="match status" value="1"/>
</dbReference>
<evidence type="ECO:0000313" key="2">
    <source>
        <dbReference type="Proteomes" id="UP000245207"/>
    </source>
</evidence>
<proteinExistence type="predicted"/>
<keyword evidence="1" id="KW-0808">Transferase</keyword>
<reference evidence="1 2" key="1">
    <citation type="journal article" date="2018" name="Mol. Plant">
        <title>The genome of Artemisia annua provides insight into the evolution of Asteraceae family and artemisinin biosynthesis.</title>
        <authorList>
            <person name="Shen Q."/>
            <person name="Zhang L."/>
            <person name="Liao Z."/>
            <person name="Wang S."/>
            <person name="Yan T."/>
            <person name="Shi P."/>
            <person name="Liu M."/>
            <person name="Fu X."/>
            <person name="Pan Q."/>
            <person name="Wang Y."/>
            <person name="Lv Z."/>
            <person name="Lu X."/>
            <person name="Zhang F."/>
            <person name="Jiang W."/>
            <person name="Ma Y."/>
            <person name="Chen M."/>
            <person name="Hao X."/>
            <person name="Li L."/>
            <person name="Tang Y."/>
            <person name="Lv G."/>
            <person name="Zhou Y."/>
            <person name="Sun X."/>
            <person name="Brodelius P.E."/>
            <person name="Rose J.K.C."/>
            <person name="Tang K."/>
        </authorList>
    </citation>
    <scope>NUCLEOTIDE SEQUENCE [LARGE SCALE GENOMIC DNA]</scope>
    <source>
        <strain evidence="2">cv. Huhao1</strain>
        <tissue evidence="1">Leaf</tissue>
    </source>
</reference>
<keyword evidence="1" id="KW-0548">Nucleotidyltransferase</keyword>
<keyword evidence="1" id="KW-0695">RNA-directed DNA polymerase</keyword>
<dbReference type="EMBL" id="PKPP01008449">
    <property type="protein sequence ID" value="PWA50666.1"/>
    <property type="molecule type" value="Genomic_DNA"/>
</dbReference>
<dbReference type="AlphaFoldDB" id="A0A2U1LNT6"/>
<protein>
    <submittedName>
        <fullName evidence="1">RNA-directed DNA polymerase, eukaryota, Reverse transcriptase zinc-binding domain protein</fullName>
    </submittedName>
</protein>
<accession>A0A2U1LNT6</accession>